<evidence type="ECO:0000256" key="2">
    <source>
        <dbReference type="ARBA" id="ARBA00022475"/>
    </source>
</evidence>
<keyword evidence="10" id="KW-1185">Reference proteome</keyword>
<feature type="transmembrane region" description="Helical" evidence="6">
    <location>
        <begin position="282"/>
        <end position="309"/>
    </location>
</feature>
<evidence type="ECO:0000256" key="3">
    <source>
        <dbReference type="ARBA" id="ARBA00022692"/>
    </source>
</evidence>
<dbReference type="Pfam" id="PF02687">
    <property type="entry name" value="FtsX"/>
    <property type="match status" value="1"/>
</dbReference>
<dbReference type="RefSeq" id="WP_006187344.1">
    <property type="nucleotide sequence ID" value="NZ_CP040638.1"/>
</dbReference>
<feature type="domain" description="ABC3 transporter permease C-terminal" evidence="7">
    <location>
        <begin position="290"/>
        <end position="409"/>
    </location>
</feature>
<evidence type="ECO:0000313" key="9">
    <source>
        <dbReference type="EMBL" id="QCW05087.1"/>
    </source>
</evidence>
<dbReference type="InterPro" id="IPR051447">
    <property type="entry name" value="Lipoprotein-release_system"/>
</dbReference>
<name>A0A4P9TJV3_9EURY</name>
<keyword evidence="3 6" id="KW-0812">Transmembrane</keyword>
<geneLocation type="plasmid" evidence="10">
    <name>pnpa200</name>
</geneLocation>
<keyword evidence="5 6" id="KW-0472">Membrane</keyword>
<dbReference type="PANTHER" id="PTHR30489">
    <property type="entry name" value="LIPOPROTEIN-RELEASING SYSTEM TRANSMEMBRANE PROTEIN LOLE"/>
    <property type="match status" value="1"/>
</dbReference>
<proteinExistence type="predicted"/>
<organism evidence="9 10">
    <name type="scientific">Natrinema pallidum</name>
    <dbReference type="NCBI Taxonomy" id="69527"/>
    <lineage>
        <taxon>Archaea</taxon>
        <taxon>Methanobacteriati</taxon>
        <taxon>Methanobacteriota</taxon>
        <taxon>Stenosarchaea group</taxon>
        <taxon>Halobacteria</taxon>
        <taxon>Halobacteriales</taxon>
        <taxon>Natrialbaceae</taxon>
        <taxon>Natrinema</taxon>
    </lineage>
</organism>
<dbReference type="KEGG" id="npl:FGF80_17685"/>
<evidence type="ECO:0000256" key="6">
    <source>
        <dbReference type="SAM" id="Phobius"/>
    </source>
</evidence>
<feature type="transmembrane region" description="Helical" evidence="6">
    <location>
        <begin position="32"/>
        <end position="55"/>
    </location>
</feature>
<reference evidence="10" key="1">
    <citation type="submission" date="2019-05" db="EMBL/GenBank/DDBJ databases">
        <title>Complete Genome Sequence and Methylation Pattern of the Halophilic Archaeon Natrinema pallidum BOL6-1.</title>
        <authorList>
            <person name="DasSarma P."/>
            <person name="DasSarma B.P."/>
            <person name="DasSarma S.L."/>
            <person name="Martinez F.L."/>
            <person name="Guzman D."/>
            <person name="Roberts R.J."/>
            <person name="DasSarma S."/>
        </authorList>
    </citation>
    <scope>NUCLEOTIDE SEQUENCE [LARGE SCALE GENOMIC DNA]</scope>
    <source>
        <strain evidence="10">BOL6-1</strain>
        <plasmid evidence="10">pnpa200</plasmid>
    </source>
</reference>
<feature type="transmembrane region" description="Helical" evidence="6">
    <location>
        <begin position="380"/>
        <end position="402"/>
    </location>
</feature>
<keyword evidence="2" id="KW-1003">Cell membrane</keyword>
<evidence type="ECO:0000259" key="8">
    <source>
        <dbReference type="Pfam" id="PF12704"/>
    </source>
</evidence>
<dbReference type="InterPro" id="IPR025857">
    <property type="entry name" value="MacB_PCD"/>
</dbReference>
<gene>
    <name evidence="9" type="ORF">FGF80_17685</name>
</gene>
<evidence type="ECO:0000256" key="4">
    <source>
        <dbReference type="ARBA" id="ARBA00022989"/>
    </source>
</evidence>
<feature type="domain" description="MacB-like periplasmic core" evidence="8">
    <location>
        <begin position="32"/>
        <end position="260"/>
    </location>
</feature>
<feature type="transmembrane region" description="Helical" evidence="6">
    <location>
        <begin position="330"/>
        <end position="360"/>
    </location>
</feature>
<evidence type="ECO:0000256" key="1">
    <source>
        <dbReference type="ARBA" id="ARBA00004651"/>
    </source>
</evidence>
<dbReference type="GO" id="GO:0044874">
    <property type="term" value="P:lipoprotein localization to outer membrane"/>
    <property type="evidence" value="ECO:0007669"/>
    <property type="project" value="TreeGrafter"/>
</dbReference>
<keyword evidence="9" id="KW-0614">Plasmid</keyword>
<sequence>MFSSLGNSLHRLRTAGSLTVAQFRQRKLRLSLAIIGIALAVLAITLLAGTGIGVLETGEQQFDAAERDLWVTAGETRITSAGGGGFENTLYDSRNLSTELESNEEISNAIPLAFDTVYVRSNQSGSFNTFIATGTPQGGPAVHVTDGDQIQGDPHYANGTYDGEMTNEVLIDEETARELNVSVGDSINIGGSLAAAREHEFTIVGMTPTFEQMLGTPTVTMPLSELHEVTGTTQTEPATFITITVEDGTTVEAVQRDLQETYPEYKIRTNQEQLSAILQEQVLLLAAAGVLVFLALSAGIALTLSLLSLVIHQQRQTFGALTAQGISSSFLIATVIGQGLIIGTLGGGIGVLLTPLAVTVLNHLAAVIVGFDGLVQTAPWIYVGSLGIAIVIGTVAAAIAGWKISRTPPLELLQ</sequence>
<dbReference type="Proteomes" id="UP000307562">
    <property type="component" value="Plasmid pNPA200"/>
</dbReference>
<dbReference type="InterPro" id="IPR003838">
    <property type="entry name" value="ABC3_permease_C"/>
</dbReference>
<accession>A0A4P9TJV3</accession>
<keyword evidence="4 6" id="KW-1133">Transmembrane helix</keyword>
<evidence type="ECO:0000259" key="7">
    <source>
        <dbReference type="Pfam" id="PF02687"/>
    </source>
</evidence>
<protein>
    <submittedName>
        <fullName evidence="9">ABC transporter permease</fullName>
    </submittedName>
</protein>
<comment type="subcellular location">
    <subcellularLocation>
        <location evidence="1">Cell membrane</location>
        <topology evidence="1">Multi-pass membrane protein</topology>
    </subcellularLocation>
</comment>
<dbReference type="GeneID" id="40338252"/>
<dbReference type="AlphaFoldDB" id="A0A4P9TJV3"/>
<dbReference type="EMBL" id="CP040638">
    <property type="protein sequence ID" value="QCW05087.1"/>
    <property type="molecule type" value="Genomic_DNA"/>
</dbReference>
<dbReference type="PANTHER" id="PTHR30489:SF0">
    <property type="entry name" value="LIPOPROTEIN-RELEASING SYSTEM TRANSMEMBRANE PROTEIN LOLE"/>
    <property type="match status" value="1"/>
</dbReference>
<dbReference type="Pfam" id="PF12704">
    <property type="entry name" value="MacB_PCD"/>
    <property type="match status" value="1"/>
</dbReference>
<evidence type="ECO:0000256" key="5">
    <source>
        <dbReference type="ARBA" id="ARBA00023136"/>
    </source>
</evidence>
<dbReference type="GO" id="GO:0098797">
    <property type="term" value="C:plasma membrane protein complex"/>
    <property type="evidence" value="ECO:0007669"/>
    <property type="project" value="TreeGrafter"/>
</dbReference>
<evidence type="ECO:0000313" key="10">
    <source>
        <dbReference type="Proteomes" id="UP000307562"/>
    </source>
</evidence>